<dbReference type="CDD" id="cd17698">
    <property type="entry name" value="RUN_FYCO1"/>
    <property type="match status" value="1"/>
</dbReference>
<evidence type="ECO:0000256" key="1">
    <source>
        <dbReference type="ARBA" id="ARBA00004177"/>
    </source>
</evidence>
<protein>
    <recommendedName>
        <fullName evidence="14">FYVE and coiled-coil domain-containing protein 1</fullName>
    </recommendedName>
</protein>
<dbReference type="InterPro" id="IPR013083">
    <property type="entry name" value="Znf_RING/FYVE/PHD"/>
</dbReference>
<feature type="coiled-coil region" evidence="16">
    <location>
        <begin position="289"/>
        <end position="403"/>
    </location>
</feature>
<evidence type="ECO:0000256" key="17">
    <source>
        <dbReference type="SAM" id="MobiDB-lite"/>
    </source>
</evidence>
<accession>A0A8T0AVS9</accession>
<dbReference type="InterPro" id="IPR009038">
    <property type="entry name" value="GOLD_dom"/>
</dbReference>
<comment type="function">
    <text evidence="13">May mediate microtubule plus end-directed vesicle transport.</text>
</comment>
<evidence type="ECO:0000259" key="19">
    <source>
        <dbReference type="PROSITE" id="PS50826"/>
    </source>
</evidence>
<feature type="region of interest" description="Disordered" evidence="17">
    <location>
        <begin position="1308"/>
        <end position="1330"/>
    </location>
</feature>
<keyword evidence="4" id="KW-0597">Phosphoprotein</keyword>
<feature type="domain" description="GOLD" evidence="20">
    <location>
        <begin position="1416"/>
        <end position="1535"/>
    </location>
</feature>
<evidence type="ECO:0000259" key="18">
    <source>
        <dbReference type="PROSITE" id="PS50178"/>
    </source>
</evidence>
<keyword evidence="6" id="KW-0967">Endosome</keyword>
<feature type="coiled-coil region" evidence="16">
    <location>
        <begin position="991"/>
        <end position="1215"/>
    </location>
</feature>
<keyword evidence="11" id="KW-0458">Lysosome</keyword>
<dbReference type="GO" id="GO:0005776">
    <property type="term" value="C:autophagosome"/>
    <property type="evidence" value="ECO:0007669"/>
    <property type="project" value="UniProtKB-SubCell"/>
</dbReference>
<evidence type="ECO:0000256" key="10">
    <source>
        <dbReference type="ARBA" id="ARBA00023054"/>
    </source>
</evidence>
<dbReference type="GO" id="GO:0005770">
    <property type="term" value="C:late endosome"/>
    <property type="evidence" value="ECO:0007669"/>
    <property type="project" value="TreeGrafter"/>
</dbReference>
<dbReference type="Pfam" id="PF01363">
    <property type="entry name" value="FYVE"/>
    <property type="match status" value="1"/>
</dbReference>
<evidence type="ECO:0000256" key="11">
    <source>
        <dbReference type="ARBA" id="ARBA00023228"/>
    </source>
</evidence>
<reference evidence="21" key="1">
    <citation type="submission" date="2020-08" db="EMBL/GenBank/DDBJ databases">
        <title>Chromosome-level assembly of Southern catfish (Silurus meridionalis) provides insights into visual adaptation to the nocturnal and benthic lifestyles.</title>
        <authorList>
            <person name="Zhang Y."/>
            <person name="Wang D."/>
            <person name="Peng Z."/>
        </authorList>
    </citation>
    <scope>NUCLEOTIDE SEQUENCE</scope>
    <source>
        <strain evidence="21">SWU-2019-XX</strain>
        <tissue evidence="21">Muscle</tissue>
    </source>
</reference>
<evidence type="ECO:0000256" key="12">
    <source>
        <dbReference type="ARBA" id="ARBA00023329"/>
    </source>
</evidence>
<dbReference type="InterPro" id="IPR004012">
    <property type="entry name" value="Run_dom"/>
</dbReference>
<keyword evidence="9" id="KW-0007">Acetylation</keyword>
<dbReference type="Proteomes" id="UP000606274">
    <property type="component" value="Unassembled WGS sequence"/>
</dbReference>
<keyword evidence="22" id="KW-1185">Reference proteome</keyword>
<keyword evidence="7 15" id="KW-0863">Zinc-finger</keyword>
<evidence type="ECO:0000313" key="21">
    <source>
        <dbReference type="EMBL" id="KAF7696268.1"/>
    </source>
</evidence>
<dbReference type="FunFam" id="1.20.58.900:FF:000010">
    <property type="entry name" value="FYVE and coiled-coil domain containing 1"/>
    <property type="match status" value="1"/>
</dbReference>
<keyword evidence="12" id="KW-0968">Cytoplasmic vesicle</keyword>
<evidence type="ECO:0000256" key="7">
    <source>
        <dbReference type="ARBA" id="ARBA00022771"/>
    </source>
</evidence>
<comment type="caution">
    <text evidence="21">The sequence shown here is derived from an EMBL/GenBank/DDBJ whole genome shotgun (WGS) entry which is preliminary data.</text>
</comment>
<dbReference type="FunFam" id="3.30.40.10:FF:000341">
    <property type="entry name" value="FYVE and coiled-coil domain containing 1"/>
    <property type="match status" value="1"/>
</dbReference>
<feature type="domain" description="FYVE-type" evidence="18">
    <location>
        <begin position="1242"/>
        <end position="1300"/>
    </location>
</feature>
<dbReference type="OrthoDB" id="660555at2759"/>
<keyword evidence="10 16" id="KW-0175">Coiled coil</keyword>
<dbReference type="SMART" id="SM00064">
    <property type="entry name" value="FYVE"/>
    <property type="match status" value="1"/>
</dbReference>
<dbReference type="Gene3D" id="3.30.40.10">
    <property type="entry name" value="Zinc/RING finger domain, C3HC4 (zinc finger)"/>
    <property type="match status" value="1"/>
</dbReference>
<dbReference type="InterPro" id="IPR047336">
    <property type="entry name" value="RUN_FYCO1"/>
</dbReference>
<feature type="coiled-coil region" evidence="16">
    <location>
        <begin position="436"/>
        <end position="821"/>
    </location>
</feature>
<dbReference type="PROSITE" id="PS50826">
    <property type="entry name" value="RUN"/>
    <property type="match status" value="1"/>
</dbReference>
<evidence type="ECO:0000313" key="22">
    <source>
        <dbReference type="Proteomes" id="UP000606274"/>
    </source>
</evidence>
<evidence type="ECO:0000256" key="2">
    <source>
        <dbReference type="ARBA" id="ARBA00004371"/>
    </source>
</evidence>
<dbReference type="GO" id="GO:0008270">
    <property type="term" value="F:zinc ion binding"/>
    <property type="evidence" value="ECO:0007669"/>
    <property type="project" value="UniProtKB-KW"/>
</dbReference>
<dbReference type="InterPro" id="IPR017455">
    <property type="entry name" value="Znf_FYVE-rel"/>
</dbReference>
<dbReference type="SUPFAM" id="SSF140741">
    <property type="entry name" value="RUN domain-like"/>
    <property type="match status" value="1"/>
</dbReference>
<dbReference type="PROSITE" id="PS50178">
    <property type="entry name" value="ZF_FYVE"/>
    <property type="match status" value="1"/>
</dbReference>
<dbReference type="PROSITE" id="PS50866">
    <property type="entry name" value="GOLD"/>
    <property type="match status" value="1"/>
</dbReference>
<dbReference type="InterPro" id="IPR000306">
    <property type="entry name" value="Znf_FYVE"/>
</dbReference>
<dbReference type="FunFam" id="2.60.120.680:FF:000004">
    <property type="entry name" value="FYVE and coiled-coil domain containing 1"/>
    <property type="match status" value="1"/>
</dbReference>
<name>A0A8T0AVS9_SILME</name>
<sequence length="1547" mass="176862">MFLVLDVYVCKFHLSIKEFDRTSKFSTCKQRTRARAFRQRNTHDHAWSPGVSRTMATAGESQIQRIIRDLHDCVLDLTKEYKENGEPITDDSTNLHKFSYKLEYLLQFGQKEKSSFLGMRKDYWDYFSDCLAKIKGANDGIRFVKSIPELKTSLGKGRAFIRYSLVHQRLADTLQQCLLNQKVTSDWYYTRSPFLNPRLNMDIVNSLYELNEVQFDVASRGHDLDSDWPTFARRTLGMTSSPSHMWKAPSRSSSINSLASSYSQANEFPCSPEFGHSLLNESAEPLSTVDELRLELDQSELKQRELVEHVQQLGIEATELRVVVAELQRQLDVSLAAQSNHQELQFKLEALANREQALAQDLEVLRTREAAKEAANMEVQTKLAAAEKKNEKLMSKLDVVLEEKGLKTASQFDSAQKIHELLDGLKEAEKGRLEALAHAEEKSLQAERLAEELRMKQQVLRDGEAKMATLTEKGTKLVKQAEEQRNAMDKLQEELLVREKEASSLQKDLQDLQHCLEAMEQQAAEEKKRAMEEREVLQKKLSSLKESLEGKVQNLKAQLKGKETELLVCKKKIQHLEGEAVKIVREKHGLSESIGKLESNIKDQSRMIEEYKEQCSNLTEMNSKLLQTVTKNEDTKKELLESKSVLEIDLAELRASEKQLRGLLDDAKVTVDEREQRMREENRSLDEKLQKASMQVKESESVILRLEQENADQREEHLKTKGALTAAQDELRKLTEQVKELKSSLEVASCNEANLTVQLKEQHSQLEDRERLCEELQERLDELEAQEGELEAGKAEAERALEKQREMIERLVVQKNAVEKAQLEMSACRAKETHDVASKVALLEEQLALNVKEVSRLQGEVMDLKAKLLLSEEEKVKIQTKLEITEALQVELQTLIEQLKKQAEEQNQNHISELLQSKQHLQELSSELHAERSALGKISADFARAKEDLAVLKTQNEQLVMENAENREGLHGANKEMAELGMTICRLTAEREEAQERWAAQSNRIRELEEQGERQTDRLNASMASLRQENTSLREELVQMEKLPGTVLELKEMLDKSESERDVAREETAALRFQMSSENMAHKNLLKSLNEELESLKAQLKTESEKTSSLEVKAAELEQLNSECSQLMGEKDLHIAKTKSLIRCGEDEIQQLKERMTCVEEALAVVQTERDELKEKMEKIRSEAQVEQIKMAAEIEDLSHVKTTLEERLIELIREKDVLWQKSDALEFEQKQRAEERWWLVDREATHCLSCNSHFTWWLRKHHCRLCGRIFCYYCSNNFVSTRSGGKKERCCRECYTQHSAVVERFTSSEISSSAPDTHAANAPPYIPTPRVTVTEPNVKLDDGVFDIITDEEVNRLYESDTHSQNTDEAQDGEAESQNTQDLGISGDTVAVEEQEEMPSIVQDAEIHLLKSGELGSSVLLHINEIRQFGDASRELFVKSSCYSVVSVTVHECGHAIGWVFSSEQKSICFSVVYKESVDTPEEQTKVLIPLTRCNSHKETIQGQLKARNPGVYTLIFDNSYSRFISKKVNYHLTTEKPVIYDGSDCL</sequence>
<keyword evidence="8" id="KW-0862">Zinc</keyword>
<dbReference type="Pfam" id="PF02759">
    <property type="entry name" value="RUN"/>
    <property type="match status" value="1"/>
</dbReference>
<feature type="domain" description="RUN" evidence="19">
    <location>
        <begin position="89"/>
        <end position="222"/>
    </location>
</feature>
<dbReference type="GO" id="GO:0072383">
    <property type="term" value="P:plus-end-directed vesicle transport along microtubule"/>
    <property type="evidence" value="ECO:0007669"/>
    <property type="project" value="TreeGrafter"/>
</dbReference>
<keyword evidence="5" id="KW-0479">Metal-binding</keyword>
<dbReference type="PANTHER" id="PTHR46753:SF2">
    <property type="entry name" value="FYVE AND COILED-COIL DOMAIN-CONTAINING PROTEIN 1"/>
    <property type="match status" value="1"/>
</dbReference>
<proteinExistence type="predicted"/>
<evidence type="ECO:0000256" key="4">
    <source>
        <dbReference type="ARBA" id="ARBA00022553"/>
    </source>
</evidence>
<dbReference type="Gene3D" id="2.60.120.680">
    <property type="entry name" value="GOLD domain"/>
    <property type="match status" value="1"/>
</dbReference>
<evidence type="ECO:0000256" key="16">
    <source>
        <dbReference type="SAM" id="Coils"/>
    </source>
</evidence>
<comment type="subcellular location">
    <subcellularLocation>
        <location evidence="3">Cytoplasmic vesicle</location>
        <location evidence="3">Autophagosome</location>
    </subcellularLocation>
    <subcellularLocation>
        <location evidence="1">Endosome</location>
    </subcellularLocation>
    <subcellularLocation>
        <location evidence="2">Lysosome</location>
    </subcellularLocation>
</comment>
<dbReference type="InterPro" id="IPR047337">
    <property type="entry name" value="FYVE_FYCO1"/>
</dbReference>
<organism evidence="21 22">
    <name type="scientific">Silurus meridionalis</name>
    <name type="common">Southern catfish</name>
    <name type="synonym">Silurus soldatovi meridionalis</name>
    <dbReference type="NCBI Taxonomy" id="175797"/>
    <lineage>
        <taxon>Eukaryota</taxon>
        <taxon>Metazoa</taxon>
        <taxon>Chordata</taxon>
        <taxon>Craniata</taxon>
        <taxon>Vertebrata</taxon>
        <taxon>Euteleostomi</taxon>
        <taxon>Actinopterygii</taxon>
        <taxon>Neopterygii</taxon>
        <taxon>Teleostei</taxon>
        <taxon>Ostariophysi</taxon>
        <taxon>Siluriformes</taxon>
        <taxon>Siluridae</taxon>
        <taxon>Silurus</taxon>
    </lineage>
</organism>
<dbReference type="PANTHER" id="PTHR46753">
    <property type="entry name" value="FYVE AND COILED-COIL DOMAIN-CONTAINING PROTEIN 1"/>
    <property type="match status" value="1"/>
</dbReference>
<dbReference type="Gene3D" id="1.20.58.900">
    <property type="match status" value="1"/>
</dbReference>
<dbReference type="SUPFAM" id="SSF101576">
    <property type="entry name" value="Supernatant protein factor (SPF), C-terminal domain"/>
    <property type="match status" value="1"/>
</dbReference>
<evidence type="ECO:0000256" key="13">
    <source>
        <dbReference type="ARBA" id="ARBA00055152"/>
    </source>
</evidence>
<evidence type="ECO:0000256" key="8">
    <source>
        <dbReference type="ARBA" id="ARBA00022833"/>
    </source>
</evidence>
<dbReference type="InterPro" id="IPR037213">
    <property type="entry name" value="Run_dom_sf"/>
</dbReference>
<dbReference type="GO" id="GO:1901098">
    <property type="term" value="P:positive regulation of autophagosome maturation"/>
    <property type="evidence" value="ECO:0007669"/>
    <property type="project" value="TreeGrafter"/>
</dbReference>
<feature type="coiled-coil region" evidence="16">
    <location>
        <begin position="854"/>
        <end position="962"/>
    </location>
</feature>
<evidence type="ECO:0000256" key="14">
    <source>
        <dbReference type="ARBA" id="ARBA00073225"/>
    </source>
</evidence>
<gene>
    <name evidence="21" type="ORF">HF521_006362</name>
</gene>
<evidence type="ECO:0000256" key="15">
    <source>
        <dbReference type="PROSITE-ProRule" id="PRU00091"/>
    </source>
</evidence>
<feature type="region of interest" description="Disordered" evidence="17">
    <location>
        <begin position="1359"/>
        <end position="1384"/>
    </location>
</feature>
<dbReference type="CDD" id="cd15726">
    <property type="entry name" value="FYVE_FYCO1"/>
    <property type="match status" value="1"/>
</dbReference>
<evidence type="ECO:0000256" key="5">
    <source>
        <dbReference type="ARBA" id="ARBA00022723"/>
    </source>
</evidence>
<dbReference type="GO" id="GO:0005764">
    <property type="term" value="C:lysosome"/>
    <property type="evidence" value="ECO:0007669"/>
    <property type="project" value="UniProtKB-SubCell"/>
</dbReference>
<dbReference type="InterPro" id="IPR036598">
    <property type="entry name" value="GOLD_dom_sf"/>
</dbReference>
<dbReference type="SUPFAM" id="SSF57903">
    <property type="entry name" value="FYVE/PHD zinc finger"/>
    <property type="match status" value="1"/>
</dbReference>
<evidence type="ECO:0000256" key="9">
    <source>
        <dbReference type="ARBA" id="ARBA00022990"/>
    </source>
</evidence>
<dbReference type="InterPro" id="IPR011011">
    <property type="entry name" value="Znf_FYVE_PHD"/>
</dbReference>
<evidence type="ECO:0000256" key="6">
    <source>
        <dbReference type="ARBA" id="ARBA00022753"/>
    </source>
</evidence>
<dbReference type="EMBL" id="JABFDY010000016">
    <property type="protein sequence ID" value="KAF7696268.1"/>
    <property type="molecule type" value="Genomic_DNA"/>
</dbReference>
<evidence type="ECO:0000259" key="20">
    <source>
        <dbReference type="PROSITE" id="PS50866"/>
    </source>
</evidence>
<evidence type="ECO:0000256" key="3">
    <source>
        <dbReference type="ARBA" id="ARBA00004419"/>
    </source>
</evidence>